<dbReference type="InterPro" id="IPR047263">
    <property type="entry name" value="HNL-like_cupin"/>
</dbReference>
<dbReference type="Pfam" id="PF07883">
    <property type="entry name" value="Cupin_2"/>
    <property type="match status" value="1"/>
</dbReference>
<dbReference type="STRING" id="39841.SAMN05660836_00793"/>
<evidence type="ECO:0000313" key="3">
    <source>
        <dbReference type="Proteomes" id="UP000199611"/>
    </source>
</evidence>
<keyword evidence="3" id="KW-1185">Reference proteome</keyword>
<dbReference type="EMBL" id="FOUU01000002">
    <property type="protein sequence ID" value="SFM60188.1"/>
    <property type="molecule type" value="Genomic_DNA"/>
</dbReference>
<dbReference type="PANTHER" id="PTHR43698:SF1">
    <property type="entry name" value="BLL4564 PROTEIN"/>
    <property type="match status" value="1"/>
</dbReference>
<name>A0A1I4S6Q5_9BACT</name>
<dbReference type="PANTHER" id="PTHR43698">
    <property type="entry name" value="RIBD C-TERMINAL DOMAIN CONTAINING PROTEIN"/>
    <property type="match status" value="1"/>
</dbReference>
<dbReference type="RefSeq" id="WP_093393649.1">
    <property type="nucleotide sequence ID" value="NZ_FOUU01000002.1"/>
</dbReference>
<gene>
    <name evidence="2" type="ORF">SAMN05660836_00793</name>
</gene>
<dbReference type="AlphaFoldDB" id="A0A1I4S6Q5"/>
<sequence length="133" mass="14767">MKIIRNGSRKTMIGAEELFSGRVLIDPLLFKPAEPSRVTCALVTFEPGSRTAWHRHPSGQILIVTSGHGIVQEWGKEPQEIFPGDVVWIPPDSKHWHGAAPHAMMTHIAIQEAVDGRSVEWMEKVGDDQNPAD</sequence>
<evidence type="ECO:0000313" key="2">
    <source>
        <dbReference type="EMBL" id="SFM60188.1"/>
    </source>
</evidence>
<dbReference type="SUPFAM" id="SSF51182">
    <property type="entry name" value="RmlC-like cupins"/>
    <property type="match status" value="1"/>
</dbReference>
<evidence type="ECO:0000259" key="1">
    <source>
        <dbReference type="Pfam" id="PF07883"/>
    </source>
</evidence>
<dbReference type="Proteomes" id="UP000199611">
    <property type="component" value="Unassembled WGS sequence"/>
</dbReference>
<feature type="domain" description="Cupin type-2" evidence="1">
    <location>
        <begin position="42"/>
        <end position="100"/>
    </location>
</feature>
<organism evidence="2 3">
    <name type="scientific">Thermodesulforhabdus norvegica</name>
    <dbReference type="NCBI Taxonomy" id="39841"/>
    <lineage>
        <taxon>Bacteria</taxon>
        <taxon>Pseudomonadati</taxon>
        <taxon>Thermodesulfobacteriota</taxon>
        <taxon>Syntrophobacteria</taxon>
        <taxon>Syntrophobacterales</taxon>
        <taxon>Thermodesulforhabdaceae</taxon>
        <taxon>Thermodesulforhabdus</taxon>
    </lineage>
</organism>
<dbReference type="InterPro" id="IPR014710">
    <property type="entry name" value="RmlC-like_jellyroll"/>
</dbReference>
<protein>
    <submittedName>
        <fullName evidence="2">Cupin domain protein</fullName>
    </submittedName>
</protein>
<dbReference type="CDD" id="cd02233">
    <property type="entry name" value="cupin_HNL-like"/>
    <property type="match status" value="1"/>
</dbReference>
<accession>A0A1I4S6Q5</accession>
<dbReference type="InterPro" id="IPR013096">
    <property type="entry name" value="Cupin_2"/>
</dbReference>
<dbReference type="InterPro" id="IPR011051">
    <property type="entry name" value="RmlC_Cupin_sf"/>
</dbReference>
<proteinExistence type="predicted"/>
<dbReference type="Gene3D" id="2.60.120.10">
    <property type="entry name" value="Jelly Rolls"/>
    <property type="match status" value="1"/>
</dbReference>
<reference evidence="2 3" key="1">
    <citation type="submission" date="2016-10" db="EMBL/GenBank/DDBJ databases">
        <authorList>
            <person name="de Groot N.N."/>
        </authorList>
    </citation>
    <scope>NUCLEOTIDE SEQUENCE [LARGE SCALE GENOMIC DNA]</scope>
    <source>
        <strain evidence="2 3">DSM 9990</strain>
    </source>
</reference>
<dbReference type="OrthoDB" id="9802489at2"/>